<dbReference type="AlphaFoldDB" id="A0A0G4JWC7"/>
<sequence>MRQQKIFPLSLLPAIGIYLNRFIHPQGHHHLGSAVFAAEPNICYCR</sequence>
<dbReference type="Proteomes" id="UP000044377">
    <property type="component" value="Unassembled WGS sequence"/>
</dbReference>
<reference evidence="2" key="1">
    <citation type="submission" date="2015-01" db="EMBL/GenBank/DDBJ databases">
        <authorList>
            <person name="Paterson Steve"/>
        </authorList>
    </citation>
    <scope>NUCLEOTIDE SEQUENCE [LARGE SCALE GENOMIC DNA]</scope>
    <source>
        <strain evidence="2">OBR1</strain>
    </source>
</reference>
<accession>A0A0G4JWC7</accession>
<evidence type="ECO:0000313" key="1">
    <source>
        <dbReference type="EMBL" id="CPR17537.1"/>
    </source>
</evidence>
<dbReference type="GeneID" id="70909813"/>
<protein>
    <submittedName>
        <fullName evidence="1">Uncharacterized protein</fullName>
    </submittedName>
</protein>
<name>A0A0G4JWC7_9GAMM</name>
<gene>
    <name evidence="1" type="ORF">BN1221_02698</name>
</gene>
<organism evidence="1 2">
    <name type="scientific">Brenneria goodwinii</name>
    <dbReference type="NCBI Taxonomy" id="1109412"/>
    <lineage>
        <taxon>Bacteria</taxon>
        <taxon>Pseudomonadati</taxon>
        <taxon>Pseudomonadota</taxon>
        <taxon>Gammaproteobacteria</taxon>
        <taxon>Enterobacterales</taxon>
        <taxon>Pectobacteriaceae</taxon>
        <taxon>Brenneria</taxon>
    </lineage>
</organism>
<proteinExistence type="predicted"/>
<evidence type="ECO:0000313" key="2">
    <source>
        <dbReference type="Proteomes" id="UP000044377"/>
    </source>
</evidence>
<keyword evidence="2" id="KW-1185">Reference proteome</keyword>
<dbReference type="RefSeq" id="WP_156186745.1">
    <property type="nucleotide sequence ID" value="NZ_CGIG01000001.1"/>
</dbReference>
<dbReference type="STRING" id="1109412.BN1221_02698"/>
<dbReference type="EMBL" id="CGIG01000001">
    <property type="protein sequence ID" value="CPR17537.1"/>
    <property type="molecule type" value="Genomic_DNA"/>
</dbReference>